<evidence type="ECO:0000313" key="2">
    <source>
        <dbReference type="EMBL" id="KAK0709836.1"/>
    </source>
</evidence>
<name>A0AA40DQL1_9PEZI</name>
<keyword evidence="3" id="KW-1185">Reference proteome</keyword>
<feature type="compositionally biased region" description="Polar residues" evidence="1">
    <location>
        <begin position="30"/>
        <end position="54"/>
    </location>
</feature>
<accession>A0AA40DQL1</accession>
<dbReference type="AlphaFoldDB" id="A0AA40DQL1"/>
<proteinExistence type="predicted"/>
<dbReference type="RefSeq" id="XP_060293140.1">
    <property type="nucleotide sequence ID" value="XM_060447741.1"/>
</dbReference>
<evidence type="ECO:0000256" key="1">
    <source>
        <dbReference type="SAM" id="MobiDB-lite"/>
    </source>
</evidence>
<reference evidence="2" key="1">
    <citation type="submission" date="2023-06" db="EMBL/GenBank/DDBJ databases">
        <title>Genome-scale phylogeny and comparative genomics of the fungal order Sordariales.</title>
        <authorList>
            <consortium name="Lawrence Berkeley National Laboratory"/>
            <person name="Hensen N."/>
            <person name="Bonometti L."/>
            <person name="Westerberg I."/>
            <person name="Brannstrom I.O."/>
            <person name="Guillou S."/>
            <person name="Cros-Aarteil S."/>
            <person name="Calhoun S."/>
            <person name="Haridas S."/>
            <person name="Kuo A."/>
            <person name="Mondo S."/>
            <person name="Pangilinan J."/>
            <person name="Riley R."/>
            <person name="LaButti K."/>
            <person name="Andreopoulos B."/>
            <person name="Lipzen A."/>
            <person name="Chen C."/>
            <person name="Yanf M."/>
            <person name="Daum C."/>
            <person name="Ng V."/>
            <person name="Clum A."/>
            <person name="Steindorff A."/>
            <person name="Ohm R."/>
            <person name="Martin F."/>
            <person name="Silar P."/>
            <person name="Natvig D."/>
            <person name="Lalanne C."/>
            <person name="Gautier V."/>
            <person name="Ament-velasquez S.L."/>
            <person name="Kruys A."/>
            <person name="Hutchinson M.I."/>
            <person name="Powell A.J."/>
            <person name="Barry K."/>
            <person name="Miller A.N."/>
            <person name="Grigoriev I.V."/>
            <person name="Debuchy R."/>
            <person name="Gladieux P."/>
            <person name="Thoren M.H."/>
            <person name="Johannesson H."/>
        </authorList>
    </citation>
    <scope>NUCLEOTIDE SEQUENCE</scope>
    <source>
        <strain evidence="2">SMH2392-1A</strain>
    </source>
</reference>
<comment type="caution">
    <text evidence="2">The sequence shown here is derived from an EMBL/GenBank/DDBJ whole genome shotgun (WGS) entry which is preliminary data.</text>
</comment>
<dbReference type="Proteomes" id="UP001172101">
    <property type="component" value="Unassembled WGS sequence"/>
</dbReference>
<dbReference type="GeneID" id="85331011"/>
<dbReference type="EMBL" id="JAUIRO010000006">
    <property type="protein sequence ID" value="KAK0709836.1"/>
    <property type="molecule type" value="Genomic_DNA"/>
</dbReference>
<feature type="region of interest" description="Disordered" evidence="1">
    <location>
        <begin position="1"/>
        <end position="80"/>
    </location>
</feature>
<feature type="compositionally biased region" description="Basic and acidic residues" evidence="1">
    <location>
        <begin position="62"/>
        <end position="80"/>
    </location>
</feature>
<organism evidence="2 3">
    <name type="scientific">Lasiosphaeria miniovina</name>
    <dbReference type="NCBI Taxonomy" id="1954250"/>
    <lineage>
        <taxon>Eukaryota</taxon>
        <taxon>Fungi</taxon>
        <taxon>Dikarya</taxon>
        <taxon>Ascomycota</taxon>
        <taxon>Pezizomycotina</taxon>
        <taxon>Sordariomycetes</taxon>
        <taxon>Sordariomycetidae</taxon>
        <taxon>Sordariales</taxon>
        <taxon>Lasiosphaeriaceae</taxon>
        <taxon>Lasiosphaeria</taxon>
    </lineage>
</organism>
<protein>
    <submittedName>
        <fullName evidence="2">Uncharacterized protein</fullName>
    </submittedName>
</protein>
<gene>
    <name evidence="2" type="ORF">B0T26DRAFT_860972</name>
</gene>
<sequence length="80" mass="8656">MPERGESPPPERVSGKQLHDVPGWSGQEGSGNADNKASNEQSNKTGLESLSSNPKGPLDEIVTEKFSKSSFKNDKTEKKN</sequence>
<evidence type="ECO:0000313" key="3">
    <source>
        <dbReference type="Proteomes" id="UP001172101"/>
    </source>
</evidence>